<dbReference type="SUPFAM" id="SSF143422">
    <property type="entry name" value="Transposase IS200-like"/>
    <property type="match status" value="1"/>
</dbReference>
<reference evidence="3" key="2">
    <citation type="submission" date="2015-03" db="EMBL/GenBank/DDBJ databases">
        <title>Genome sequence of Pseudoalteromonas citrea.</title>
        <authorList>
            <person name="Xie B.-B."/>
            <person name="Rong J.-C."/>
            <person name="Qin Q.-L."/>
            <person name="Zhang Y.-Z."/>
        </authorList>
    </citation>
    <scope>NUCLEOTIDE SEQUENCE</scope>
    <source>
        <strain evidence="3">DSM 8771</strain>
    </source>
</reference>
<dbReference type="AlphaFoldDB" id="A0AAD4AJ32"/>
<dbReference type="Proteomes" id="UP000016487">
    <property type="component" value="Unassembled WGS sequence"/>
</dbReference>
<accession>A0AAD4AJ32</accession>
<dbReference type="EMBL" id="AHBZ03000015">
    <property type="protein sequence ID" value="KAF7771921.1"/>
    <property type="molecule type" value="Genomic_DNA"/>
</dbReference>
<proteinExistence type="predicted"/>
<dbReference type="PANTHER" id="PTHR34322">
    <property type="entry name" value="TRANSPOSASE, Y1_TNP DOMAIN-CONTAINING"/>
    <property type="match status" value="1"/>
</dbReference>
<dbReference type="Gene3D" id="3.30.70.1290">
    <property type="entry name" value="Transposase IS200-like"/>
    <property type="match status" value="1"/>
</dbReference>
<feature type="region of interest" description="Disordered" evidence="1">
    <location>
        <begin position="211"/>
        <end position="241"/>
    </location>
</feature>
<dbReference type="Pfam" id="PF01797">
    <property type="entry name" value="Y1_Tnp"/>
    <property type="match status" value="1"/>
</dbReference>
<dbReference type="RefSeq" id="WP_010362547.1">
    <property type="nucleotide sequence ID" value="NZ_AHBZ03000015.1"/>
</dbReference>
<feature type="domain" description="Transposase IS200-like" evidence="2">
    <location>
        <begin position="9"/>
        <end position="124"/>
    </location>
</feature>
<comment type="caution">
    <text evidence="3">The sequence shown here is derived from an EMBL/GenBank/DDBJ whole genome shotgun (WGS) entry which is preliminary data.</text>
</comment>
<gene>
    <name evidence="3" type="ORF">PCIT_a1887</name>
</gene>
<sequence>MARLPRLNLPNIPQHIVQRGNNRQVTFVEADDYVVYLEKLKYYAKEYEVKVHAFVLMTNHIHLLATPTTSNGVSKLIQSLGRYYVRYFNQTYKRTGTLWEGRFKSTLVDSDNYFLIVSRYIELNPVRAGMVAHPAEYTWSSYQHNGAGKVIELITEHDLYTQLGTRPEQRQAQYRSLFERDIPRYTLEEIKTATDKMWVLGNDKFKQQVEEVSGRRVSPLPKGGDRKSGAFLKSKEKNQRL</sequence>
<dbReference type="SMART" id="SM01321">
    <property type="entry name" value="Y1_Tnp"/>
    <property type="match status" value="1"/>
</dbReference>
<evidence type="ECO:0000259" key="2">
    <source>
        <dbReference type="SMART" id="SM01321"/>
    </source>
</evidence>
<reference evidence="3" key="1">
    <citation type="journal article" date="2012" name="J. Bacteriol.">
        <title>Genome sequences of type strains of seven species of the marine bacterium Pseudoalteromonas.</title>
        <authorList>
            <person name="Xie B.B."/>
            <person name="Shu Y.L."/>
            <person name="Qin Q.L."/>
            <person name="Rong J.C."/>
            <person name="Zhang X.Y."/>
            <person name="Chen X.L."/>
            <person name="Shi M."/>
            <person name="He H.L."/>
            <person name="Zhou B.C."/>
            <person name="Zhang Y.Z."/>
        </authorList>
    </citation>
    <scope>NUCLEOTIDE SEQUENCE</scope>
    <source>
        <strain evidence="3">DSM 8771</strain>
    </source>
</reference>
<feature type="compositionally biased region" description="Basic and acidic residues" evidence="1">
    <location>
        <begin position="223"/>
        <end position="241"/>
    </location>
</feature>
<evidence type="ECO:0000313" key="4">
    <source>
        <dbReference type="Proteomes" id="UP000016487"/>
    </source>
</evidence>
<evidence type="ECO:0000313" key="3">
    <source>
        <dbReference type="EMBL" id="KAF7771921.1"/>
    </source>
</evidence>
<name>A0AAD4AJ32_9GAMM</name>
<dbReference type="InterPro" id="IPR002686">
    <property type="entry name" value="Transposase_17"/>
</dbReference>
<dbReference type="PANTHER" id="PTHR34322:SF2">
    <property type="entry name" value="TRANSPOSASE IS200-LIKE DOMAIN-CONTAINING PROTEIN"/>
    <property type="match status" value="1"/>
</dbReference>
<protein>
    <submittedName>
        <fullName evidence="3">Transposase</fullName>
    </submittedName>
</protein>
<dbReference type="GO" id="GO:0006313">
    <property type="term" value="P:DNA transposition"/>
    <property type="evidence" value="ECO:0007669"/>
    <property type="project" value="InterPro"/>
</dbReference>
<evidence type="ECO:0000256" key="1">
    <source>
        <dbReference type="SAM" id="MobiDB-lite"/>
    </source>
</evidence>
<dbReference type="InterPro" id="IPR036515">
    <property type="entry name" value="Transposase_17_sf"/>
</dbReference>
<dbReference type="GO" id="GO:0003677">
    <property type="term" value="F:DNA binding"/>
    <property type="evidence" value="ECO:0007669"/>
    <property type="project" value="InterPro"/>
</dbReference>
<organism evidence="3 4">
    <name type="scientific">Pseudoalteromonas citrea</name>
    <dbReference type="NCBI Taxonomy" id="43655"/>
    <lineage>
        <taxon>Bacteria</taxon>
        <taxon>Pseudomonadati</taxon>
        <taxon>Pseudomonadota</taxon>
        <taxon>Gammaproteobacteria</taxon>
        <taxon>Alteromonadales</taxon>
        <taxon>Pseudoalteromonadaceae</taxon>
        <taxon>Pseudoalteromonas</taxon>
    </lineage>
</organism>
<dbReference type="GO" id="GO:0004803">
    <property type="term" value="F:transposase activity"/>
    <property type="evidence" value="ECO:0007669"/>
    <property type="project" value="InterPro"/>
</dbReference>